<protein>
    <recommendedName>
        <fullName evidence="2">histidine kinase</fullName>
        <ecNumber evidence="2">2.7.13.3</ecNumber>
    </recommendedName>
</protein>
<accession>A0A9X3N811</accession>
<dbReference type="SMART" id="SM00387">
    <property type="entry name" value="HATPase_c"/>
    <property type="match status" value="1"/>
</dbReference>
<dbReference type="RefSeq" id="WP_270025778.1">
    <property type="nucleotide sequence ID" value="NZ_JAPDDP010000022.1"/>
</dbReference>
<keyword evidence="6" id="KW-0418">Kinase</keyword>
<dbReference type="CDD" id="cd16917">
    <property type="entry name" value="HATPase_UhpB-NarQ-NarX-like"/>
    <property type="match status" value="1"/>
</dbReference>
<keyword evidence="7" id="KW-0067">ATP-binding</keyword>
<dbReference type="Pfam" id="PF02518">
    <property type="entry name" value="HATPase_c"/>
    <property type="match status" value="1"/>
</dbReference>
<evidence type="ECO:0000256" key="8">
    <source>
        <dbReference type="ARBA" id="ARBA00023012"/>
    </source>
</evidence>
<name>A0A9X3N811_9ACTN</name>
<keyword evidence="5" id="KW-0547">Nucleotide-binding</keyword>
<evidence type="ECO:0000313" key="11">
    <source>
        <dbReference type="EMBL" id="MDA0181463.1"/>
    </source>
</evidence>
<dbReference type="GO" id="GO:0000155">
    <property type="term" value="F:phosphorelay sensor kinase activity"/>
    <property type="evidence" value="ECO:0007669"/>
    <property type="project" value="InterPro"/>
</dbReference>
<evidence type="ECO:0000256" key="2">
    <source>
        <dbReference type="ARBA" id="ARBA00012438"/>
    </source>
</evidence>
<dbReference type="GO" id="GO:0005524">
    <property type="term" value="F:ATP binding"/>
    <property type="evidence" value="ECO:0007669"/>
    <property type="project" value="UniProtKB-KW"/>
</dbReference>
<dbReference type="Gene3D" id="3.30.450.40">
    <property type="match status" value="1"/>
</dbReference>
<keyword evidence="4" id="KW-0808">Transferase</keyword>
<dbReference type="GO" id="GO:0046983">
    <property type="term" value="F:protein dimerization activity"/>
    <property type="evidence" value="ECO:0007669"/>
    <property type="project" value="InterPro"/>
</dbReference>
<dbReference type="PANTHER" id="PTHR24421:SF10">
    <property type="entry name" value="NITRATE_NITRITE SENSOR PROTEIN NARQ"/>
    <property type="match status" value="1"/>
</dbReference>
<keyword evidence="12" id="KW-1185">Reference proteome</keyword>
<dbReference type="PANTHER" id="PTHR24421">
    <property type="entry name" value="NITRATE/NITRITE SENSOR PROTEIN NARX-RELATED"/>
    <property type="match status" value="1"/>
</dbReference>
<organism evidence="11 12">
    <name type="scientific">Solirubrobacter phytolaccae</name>
    <dbReference type="NCBI Taxonomy" id="1404360"/>
    <lineage>
        <taxon>Bacteria</taxon>
        <taxon>Bacillati</taxon>
        <taxon>Actinomycetota</taxon>
        <taxon>Thermoleophilia</taxon>
        <taxon>Solirubrobacterales</taxon>
        <taxon>Solirubrobacteraceae</taxon>
        <taxon>Solirubrobacter</taxon>
    </lineage>
</organism>
<dbReference type="Proteomes" id="UP001147653">
    <property type="component" value="Unassembled WGS sequence"/>
</dbReference>
<keyword evidence="8" id="KW-0902">Two-component regulatory system</keyword>
<evidence type="ECO:0000256" key="4">
    <source>
        <dbReference type="ARBA" id="ARBA00022679"/>
    </source>
</evidence>
<dbReference type="Pfam" id="PF01590">
    <property type="entry name" value="GAF"/>
    <property type="match status" value="1"/>
</dbReference>
<evidence type="ECO:0000256" key="3">
    <source>
        <dbReference type="ARBA" id="ARBA00022553"/>
    </source>
</evidence>
<evidence type="ECO:0000256" key="6">
    <source>
        <dbReference type="ARBA" id="ARBA00022777"/>
    </source>
</evidence>
<proteinExistence type="predicted"/>
<dbReference type="Gene3D" id="3.30.565.10">
    <property type="entry name" value="Histidine kinase-like ATPase, C-terminal domain"/>
    <property type="match status" value="1"/>
</dbReference>
<evidence type="ECO:0000256" key="1">
    <source>
        <dbReference type="ARBA" id="ARBA00000085"/>
    </source>
</evidence>
<keyword evidence="3" id="KW-0597">Phosphoprotein</keyword>
<dbReference type="InterPro" id="IPR029016">
    <property type="entry name" value="GAF-like_dom_sf"/>
</dbReference>
<evidence type="ECO:0000313" key="12">
    <source>
        <dbReference type="Proteomes" id="UP001147653"/>
    </source>
</evidence>
<comment type="caution">
    <text evidence="11">The sequence shown here is derived from an EMBL/GenBank/DDBJ whole genome shotgun (WGS) entry which is preliminary data.</text>
</comment>
<evidence type="ECO:0000256" key="5">
    <source>
        <dbReference type="ARBA" id="ARBA00022741"/>
    </source>
</evidence>
<evidence type="ECO:0000256" key="7">
    <source>
        <dbReference type="ARBA" id="ARBA00022840"/>
    </source>
</evidence>
<gene>
    <name evidence="11" type="ORF">OJ997_14255</name>
</gene>
<dbReference type="SUPFAM" id="SSF55781">
    <property type="entry name" value="GAF domain-like"/>
    <property type="match status" value="1"/>
</dbReference>
<dbReference type="InterPro" id="IPR003018">
    <property type="entry name" value="GAF"/>
</dbReference>
<dbReference type="SUPFAM" id="SSF55874">
    <property type="entry name" value="ATPase domain of HSP90 chaperone/DNA topoisomerase II/histidine kinase"/>
    <property type="match status" value="1"/>
</dbReference>
<evidence type="ECO:0000259" key="10">
    <source>
        <dbReference type="SMART" id="SM00387"/>
    </source>
</evidence>
<dbReference type="InterPro" id="IPR003594">
    <property type="entry name" value="HATPase_dom"/>
</dbReference>
<feature type="domain" description="GAF" evidence="9">
    <location>
        <begin position="159"/>
        <end position="307"/>
    </location>
</feature>
<evidence type="ECO:0000259" key="9">
    <source>
        <dbReference type="SMART" id="SM00065"/>
    </source>
</evidence>
<dbReference type="EMBL" id="JAPDDP010000022">
    <property type="protein sequence ID" value="MDA0181463.1"/>
    <property type="molecule type" value="Genomic_DNA"/>
</dbReference>
<dbReference type="EC" id="2.7.13.3" evidence="2"/>
<dbReference type="Gene3D" id="1.20.5.1930">
    <property type="match status" value="1"/>
</dbReference>
<dbReference type="Pfam" id="PF07730">
    <property type="entry name" value="HisKA_3"/>
    <property type="match status" value="1"/>
</dbReference>
<dbReference type="InterPro" id="IPR036890">
    <property type="entry name" value="HATPase_C_sf"/>
</dbReference>
<dbReference type="SMART" id="SM00065">
    <property type="entry name" value="GAF"/>
    <property type="match status" value="1"/>
</dbReference>
<dbReference type="GO" id="GO:0016020">
    <property type="term" value="C:membrane"/>
    <property type="evidence" value="ECO:0007669"/>
    <property type="project" value="InterPro"/>
</dbReference>
<dbReference type="InterPro" id="IPR050482">
    <property type="entry name" value="Sensor_HK_TwoCompSys"/>
</dbReference>
<dbReference type="AlphaFoldDB" id="A0A9X3N811"/>
<feature type="domain" description="Histidine kinase/HSP90-like ATPase" evidence="10">
    <location>
        <begin position="415"/>
        <end position="505"/>
    </location>
</feature>
<sequence>MPAHESLDAADLLRTGHVVVRVLAEAQGEADAYPALLEAIGTSLGSAGGAMWLPVARATHRRAHAWGDPPDAPDEGLSFDVPRIGVMNFSARVAPDAMLLETMHSLGLLISHFAERCRAQRAVAANVADASERERVLRHLATEQAALRRVATAIATESDPRNAFAVVTEEVGRLLRAPSANMIRFNEDETATVLARWHDTDIPVHEVGATVPLGGDSVSARVYRSGAPARVDSYEDLEGELAASLRQLGHNSAVAGPIFQEGRLWGAVIVSGGAGDPFPRGAEQRITSFAELAGQALASAQAREDLAASRARIVQAGDDERRRLERNLHDGAQQRLVSLALMLRLASRRHPDDVELVRAGEELNFALQELRELARGIHPAVLTERGLEPAVRAVADRAPMAVELNVVLDERLPGPVEAAAYYVVAEALTNVAKYAQASEVSVGVERTNAHARIEVRDDGVGGASPGGGTGLRGLADRVEALGGRFEIDSPAGAGTTLRAEIPVAAG</sequence>
<comment type="catalytic activity">
    <reaction evidence="1">
        <text>ATP + protein L-histidine = ADP + protein N-phospho-L-histidine.</text>
        <dbReference type="EC" id="2.7.13.3"/>
    </reaction>
</comment>
<reference evidence="11" key="1">
    <citation type="submission" date="2022-10" db="EMBL/GenBank/DDBJ databases">
        <title>The WGS of Solirubrobacter phytolaccae KCTC 29190.</title>
        <authorList>
            <person name="Jiang Z."/>
        </authorList>
    </citation>
    <scope>NUCLEOTIDE SEQUENCE</scope>
    <source>
        <strain evidence="11">KCTC 29190</strain>
    </source>
</reference>
<dbReference type="InterPro" id="IPR011712">
    <property type="entry name" value="Sig_transdc_His_kin_sub3_dim/P"/>
</dbReference>